<keyword evidence="11" id="KW-0408">Iron</keyword>
<dbReference type="OMA" id="NYVATDY"/>
<keyword evidence="14" id="KW-1185">Reference proteome</keyword>
<comment type="similarity">
    <text evidence="2 12">Belongs to the CybS family.</text>
</comment>
<keyword evidence="5 12" id="KW-0999">Mitochondrion inner membrane</keyword>
<dbReference type="GO" id="GO:0020037">
    <property type="term" value="F:heme binding"/>
    <property type="evidence" value="ECO:0000318"/>
    <property type="project" value="GO_Central"/>
</dbReference>
<dbReference type="eggNOG" id="ENOG502R66W">
    <property type="taxonomic scope" value="Eukaryota"/>
</dbReference>
<dbReference type="EMBL" id="CM000642">
    <property type="protein sequence ID" value="EED92558.1"/>
    <property type="molecule type" value="Genomic_DNA"/>
</dbReference>
<organism evidence="13 14">
    <name type="scientific">Thalassiosira pseudonana</name>
    <name type="common">Marine diatom</name>
    <name type="synonym">Cyclotella nana</name>
    <dbReference type="NCBI Taxonomy" id="35128"/>
    <lineage>
        <taxon>Eukaryota</taxon>
        <taxon>Sar</taxon>
        <taxon>Stramenopiles</taxon>
        <taxon>Ochrophyta</taxon>
        <taxon>Bacillariophyta</taxon>
        <taxon>Coscinodiscophyceae</taxon>
        <taxon>Thalassiosirophycidae</taxon>
        <taxon>Thalassiosirales</taxon>
        <taxon>Thalassiosiraceae</taxon>
        <taxon>Thalassiosira</taxon>
    </lineage>
</organism>
<dbReference type="GO" id="GO:0045273">
    <property type="term" value="C:respiratory chain complex II (succinate dehydrogenase)"/>
    <property type="evidence" value="ECO:0000318"/>
    <property type="project" value="GO_Central"/>
</dbReference>
<keyword evidence="4" id="KW-0812">Transmembrane</keyword>
<comment type="subcellular location">
    <subcellularLocation>
        <location evidence="1 12">Mitochondrion inner membrane</location>
        <topology evidence="1 12">Multi-pass membrane protein</topology>
    </subcellularLocation>
</comment>
<accession>B8C3G4</accession>
<evidence type="ECO:0000256" key="7">
    <source>
        <dbReference type="ARBA" id="ARBA00022989"/>
    </source>
</evidence>
<gene>
    <name evidence="13" type="ORF">THAPSDRAFT_22842</name>
</gene>
<dbReference type="PaxDb" id="35128-Thaps22842"/>
<keyword evidence="7" id="KW-1133">Transmembrane helix</keyword>
<dbReference type="InterPro" id="IPR034804">
    <property type="entry name" value="SQR/QFR_C/D"/>
</dbReference>
<dbReference type="GO" id="GO:0006121">
    <property type="term" value="P:mitochondrial electron transport, succinate to ubiquinone"/>
    <property type="evidence" value="ECO:0000318"/>
    <property type="project" value="GO_Central"/>
</dbReference>
<keyword evidence="6 12" id="KW-0809">Transit peptide</keyword>
<feature type="binding site" description="axial binding residue" evidence="11">
    <location>
        <position position="99"/>
    </location>
    <ligand>
        <name>heme b</name>
        <dbReference type="ChEBI" id="CHEBI:60344"/>
        <note>ligand shared with SDHC</note>
    </ligand>
    <ligandPart>
        <name>Fe</name>
        <dbReference type="ChEBI" id="CHEBI:18248"/>
    </ligandPart>
</feature>
<evidence type="ECO:0000256" key="11">
    <source>
        <dbReference type="PIRSR" id="PIRSR607992-2"/>
    </source>
</evidence>
<name>B8C3G4_THAPS</name>
<evidence type="ECO:0000256" key="9">
    <source>
        <dbReference type="ARBA" id="ARBA00023136"/>
    </source>
</evidence>
<reference evidence="13 14" key="2">
    <citation type="journal article" date="2008" name="Nature">
        <title>The Phaeodactylum genome reveals the evolutionary history of diatom genomes.</title>
        <authorList>
            <person name="Bowler C."/>
            <person name="Allen A.E."/>
            <person name="Badger J.H."/>
            <person name="Grimwood J."/>
            <person name="Jabbari K."/>
            <person name="Kuo A."/>
            <person name="Maheswari U."/>
            <person name="Martens C."/>
            <person name="Maumus F."/>
            <person name="Otillar R.P."/>
            <person name="Rayko E."/>
            <person name="Salamov A."/>
            <person name="Vandepoele K."/>
            <person name="Beszteri B."/>
            <person name="Gruber A."/>
            <person name="Heijde M."/>
            <person name="Katinka M."/>
            <person name="Mock T."/>
            <person name="Valentin K."/>
            <person name="Verret F."/>
            <person name="Berges J.A."/>
            <person name="Brownlee C."/>
            <person name="Cadoret J.P."/>
            <person name="Chiovitti A."/>
            <person name="Choi C.J."/>
            <person name="Coesel S."/>
            <person name="De Martino A."/>
            <person name="Detter J.C."/>
            <person name="Durkin C."/>
            <person name="Falciatore A."/>
            <person name="Fournet J."/>
            <person name="Haruta M."/>
            <person name="Huysman M.J."/>
            <person name="Jenkins B.D."/>
            <person name="Jiroutova K."/>
            <person name="Jorgensen R.E."/>
            <person name="Joubert Y."/>
            <person name="Kaplan A."/>
            <person name="Kroger N."/>
            <person name="Kroth P.G."/>
            <person name="La Roche J."/>
            <person name="Lindquist E."/>
            <person name="Lommer M."/>
            <person name="Martin-Jezequel V."/>
            <person name="Lopez P.J."/>
            <person name="Lucas S."/>
            <person name="Mangogna M."/>
            <person name="McGinnis K."/>
            <person name="Medlin L.K."/>
            <person name="Montsant A."/>
            <person name="Oudot-Le Secq M.P."/>
            <person name="Napoli C."/>
            <person name="Obornik M."/>
            <person name="Parker M.S."/>
            <person name="Petit J.L."/>
            <person name="Porcel B.M."/>
            <person name="Poulsen N."/>
            <person name="Robison M."/>
            <person name="Rychlewski L."/>
            <person name="Rynearson T.A."/>
            <person name="Schmutz J."/>
            <person name="Shapiro H."/>
            <person name="Siaut M."/>
            <person name="Stanley M."/>
            <person name="Sussman M.R."/>
            <person name="Taylor A.R."/>
            <person name="Vardi A."/>
            <person name="von Dassow P."/>
            <person name="Vyverman W."/>
            <person name="Willis A."/>
            <person name="Wyrwicz L.S."/>
            <person name="Rokhsar D.S."/>
            <person name="Weissenbach J."/>
            <person name="Armbrust E.V."/>
            <person name="Green B.R."/>
            <person name="Van de Peer Y."/>
            <person name="Grigoriev I.V."/>
        </authorList>
    </citation>
    <scope>NUCLEOTIDE SEQUENCE [LARGE SCALE GENOMIC DNA]</scope>
    <source>
        <strain evidence="13 14">CCMP1335</strain>
    </source>
</reference>
<dbReference type="GO" id="GO:0005743">
    <property type="term" value="C:mitochondrial inner membrane"/>
    <property type="evidence" value="ECO:0007669"/>
    <property type="project" value="UniProtKB-SubCell"/>
</dbReference>
<dbReference type="PANTHER" id="PTHR13337:SF2">
    <property type="entry name" value="SUCCINATE DEHYDROGENASE [UBIQUINONE] CYTOCHROME B SMALL SUBUNIT, MITOCHONDRIAL"/>
    <property type="match status" value="1"/>
</dbReference>
<dbReference type="RefSeq" id="XP_002290806.1">
    <property type="nucleotide sequence ID" value="XM_002290770.1"/>
</dbReference>
<dbReference type="Gene3D" id="1.20.1300.10">
    <property type="entry name" value="Fumarate reductase/succinate dehydrogenase, transmembrane subunit"/>
    <property type="match status" value="1"/>
</dbReference>
<dbReference type="InterPro" id="IPR007992">
    <property type="entry name" value="CybS"/>
</dbReference>
<dbReference type="KEGG" id="tps:THAPSDRAFT_22842"/>
<evidence type="ECO:0000256" key="1">
    <source>
        <dbReference type="ARBA" id="ARBA00004448"/>
    </source>
</evidence>
<evidence type="ECO:0000256" key="6">
    <source>
        <dbReference type="ARBA" id="ARBA00022946"/>
    </source>
</evidence>
<dbReference type="GO" id="GO:0048039">
    <property type="term" value="F:ubiquinone binding"/>
    <property type="evidence" value="ECO:0000318"/>
    <property type="project" value="GO_Central"/>
</dbReference>
<dbReference type="HOGENOM" id="CLU_129586_0_0_1"/>
<dbReference type="PANTHER" id="PTHR13337">
    <property type="entry name" value="SUCCINATE DEHYDROGENASE"/>
    <property type="match status" value="1"/>
</dbReference>
<keyword evidence="8 12" id="KW-0496">Mitochondrion</keyword>
<sequence>MIRSAQASTVSFLRRVITQKTSVGASSTTVARRALSDAPKPSPSLLAGDTGRKATHLHHAMTSFLALATPVVMFTPDSYTDGAVDKVFGVLVATTISAHSWIGMNYVATDYVPKISKSLLGPARVFNAALGLVTLVGLSKIALNNQGGVKGAIKGLWRPAQKEEIDISVVEIEVYKKK</sequence>
<dbReference type="AlphaFoldDB" id="B8C3G4"/>
<evidence type="ECO:0000256" key="3">
    <source>
        <dbReference type="ARBA" id="ARBA00022448"/>
    </source>
</evidence>
<dbReference type="Proteomes" id="UP000001449">
    <property type="component" value="Chromosome 5"/>
</dbReference>
<dbReference type="GO" id="GO:0046872">
    <property type="term" value="F:metal ion binding"/>
    <property type="evidence" value="ECO:0007669"/>
    <property type="project" value="UniProtKB-KW"/>
</dbReference>
<keyword evidence="3" id="KW-0813">Transport</keyword>
<proteinExistence type="inferred from homology"/>
<dbReference type="GeneID" id="7445200"/>
<reference evidence="13 14" key="1">
    <citation type="journal article" date="2004" name="Science">
        <title>The genome of the diatom Thalassiosira pseudonana: ecology, evolution, and metabolism.</title>
        <authorList>
            <person name="Armbrust E.V."/>
            <person name="Berges J.A."/>
            <person name="Bowler C."/>
            <person name="Green B.R."/>
            <person name="Martinez D."/>
            <person name="Putnam N.H."/>
            <person name="Zhou S."/>
            <person name="Allen A.E."/>
            <person name="Apt K.E."/>
            <person name="Bechner M."/>
            <person name="Brzezinski M.A."/>
            <person name="Chaal B.K."/>
            <person name="Chiovitti A."/>
            <person name="Davis A.K."/>
            <person name="Demarest M.S."/>
            <person name="Detter J.C."/>
            <person name="Glavina T."/>
            <person name="Goodstein D."/>
            <person name="Hadi M.Z."/>
            <person name="Hellsten U."/>
            <person name="Hildebrand M."/>
            <person name="Jenkins B.D."/>
            <person name="Jurka J."/>
            <person name="Kapitonov V.V."/>
            <person name="Kroger N."/>
            <person name="Lau W.W."/>
            <person name="Lane T.W."/>
            <person name="Larimer F.W."/>
            <person name="Lippmeier J.C."/>
            <person name="Lucas S."/>
            <person name="Medina M."/>
            <person name="Montsant A."/>
            <person name="Obornik M."/>
            <person name="Parker M.S."/>
            <person name="Palenik B."/>
            <person name="Pazour G.J."/>
            <person name="Richardson P.M."/>
            <person name="Rynearson T.A."/>
            <person name="Saito M.A."/>
            <person name="Schwartz D.C."/>
            <person name="Thamatrakoln K."/>
            <person name="Valentin K."/>
            <person name="Vardi A."/>
            <person name="Wilkerson F.P."/>
            <person name="Rokhsar D.S."/>
        </authorList>
    </citation>
    <scope>NUCLEOTIDE SEQUENCE [LARGE SCALE GENOMIC DNA]</scope>
    <source>
        <strain evidence="13 14">CCMP1335</strain>
    </source>
</reference>
<keyword evidence="9 12" id="KW-0472">Membrane</keyword>
<evidence type="ECO:0000256" key="8">
    <source>
        <dbReference type="ARBA" id="ARBA00023128"/>
    </source>
</evidence>
<evidence type="ECO:0000256" key="5">
    <source>
        <dbReference type="ARBA" id="ARBA00022792"/>
    </source>
</evidence>
<evidence type="ECO:0000313" key="13">
    <source>
        <dbReference type="EMBL" id="EED92558.1"/>
    </source>
</evidence>
<keyword evidence="11" id="KW-0479">Metal-binding</keyword>
<evidence type="ECO:0000256" key="4">
    <source>
        <dbReference type="ARBA" id="ARBA00022692"/>
    </source>
</evidence>
<protein>
    <recommendedName>
        <fullName evidence="12">Succinate dehydrogenase [ubiquinone] cytochrome b small subunit</fullName>
    </recommendedName>
</protein>
<evidence type="ECO:0000256" key="12">
    <source>
        <dbReference type="RuleBase" id="RU364031"/>
    </source>
</evidence>
<evidence type="ECO:0000256" key="10">
    <source>
        <dbReference type="PIRSR" id="PIRSR607992-1"/>
    </source>
</evidence>
<feature type="binding site" evidence="10">
    <location>
        <position position="111"/>
    </location>
    <ligand>
        <name>a ubiquinone</name>
        <dbReference type="ChEBI" id="CHEBI:16389"/>
        <note>ligand shared with IP/SDHB</note>
    </ligand>
</feature>
<evidence type="ECO:0000313" key="14">
    <source>
        <dbReference type="Proteomes" id="UP000001449"/>
    </source>
</evidence>
<dbReference type="GO" id="GO:0006099">
    <property type="term" value="P:tricarboxylic acid cycle"/>
    <property type="evidence" value="ECO:0000318"/>
    <property type="project" value="GO_Central"/>
</dbReference>
<dbReference type="STRING" id="35128.B8C3G4"/>
<dbReference type="InParanoid" id="B8C3G4"/>
<evidence type="ECO:0000256" key="2">
    <source>
        <dbReference type="ARBA" id="ARBA00007294"/>
    </source>
</evidence>